<protein>
    <submittedName>
        <fullName evidence="3">RcnB family protein</fullName>
    </submittedName>
</protein>
<keyword evidence="4" id="KW-1185">Reference proteome</keyword>
<comment type="caution">
    <text evidence="3">The sequence shown here is derived from an EMBL/GenBank/DDBJ whole genome shotgun (WGS) entry which is preliminary data.</text>
</comment>
<feature type="signal peptide" evidence="2">
    <location>
        <begin position="1"/>
        <end position="24"/>
    </location>
</feature>
<evidence type="ECO:0000313" key="3">
    <source>
        <dbReference type="EMBL" id="TWO72466.1"/>
    </source>
</evidence>
<dbReference type="OrthoDB" id="6687316at2"/>
<dbReference type="AlphaFoldDB" id="A0A562ZVQ1"/>
<dbReference type="InterPro" id="IPR024572">
    <property type="entry name" value="RcnB"/>
</dbReference>
<organism evidence="3 4">
    <name type="scientific">Caenimonas sedimenti</name>
    <dbReference type="NCBI Taxonomy" id="2596921"/>
    <lineage>
        <taxon>Bacteria</taxon>
        <taxon>Pseudomonadati</taxon>
        <taxon>Pseudomonadota</taxon>
        <taxon>Betaproteobacteria</taxon>
        <taxon>Burkholderiales</taxon>
        <taxon>Comamonadaceae</taxon>
        <taxon>Caenimonas</taxon>
    </lineage>
</organism>
<dbReference type="EMBL" id="VOBQ01000004">
    <property type="protein sequence ID" value="TWO72466.1"/>
    <property type="molecule type" value="Genomic_DNA"/>
</dbReference>
<keyword evidence="2" id="KW-0732">Signal</keyword>
<dbReference type="Proteomes" id="UP000318199">
    <property type="component" value="Unassembled WGS sequence"/>
</dbReference>
<evidence type="ECO:0000256" key="1">
    <source>
        <dbReference type="SAM" id="MobiDB-lite"/>
    </source>
</evidence>
<proteinExistence type="predicted"/>
<dbReference type="Pfam" id="PF11776">
    <property type="entry name" value="RcnB"/>
    <property type="match status" value="1"/>
</dbReference>
<evidence type="ECO:0000313" key="4">
    <source>
        <dbReference type="Proteomes" id="UP000318199"/>
    </source>
</evidence>
<reference evidence="3 4" key="1">
    <citation type="submission" date="2019-07" db="EMBL/GenBank/DDBJ databases">
        <title>Caenimonas sedimenti sp. nov., isolated from activated sludge.</title>
        <authorList>
            <person name="Xu J."/>
        </authorList>
    </citation>
    <scope>NUCLEOTIDE SEQUENCE [LARGE SCALE GENOMIC DNA]</scope>
    <source>
        <strain evidence="3 4">HX-9-20</strain>
    </source>
</reference>
<accession>A0A562ZVQ1</accession>
<sequence length="138" mass="15111">MRTQAIAFAIAAAAASLAAVPASGQTDPGSANGGSAENHTGIQMYPGYGAHPPESGAQFNGQIEQRANPGAEQRYRNYGEWLGLGSVVPREYRSNRYAQDWRARGLNNPGANRQWVRIGSDYYLVSRSDGRVIRRWDR</sequence>
<dbReference type="RefSeq" id="WP_145892290.1">
    <property type="nucleotide sequence ID" value="NZ_VOBQ01000004.1"/>
</dbReference>
<gene>
    <name evidence="3" type="ORF">FN976_07140</name>
</gene>
<feature type="region of interest" description="Disordered" evidence="1">
    <location>
        <begin position="22"/>
        <end position="59"/>
    </location>
</feature>
<feature type="chain" id="PRO_5022112587" evidence="2">
    <location>
        <begin position="25"/>
        <end position="138"/>
    </location>
</feature>
<evidence type="ECO:0000256" key="2">
    <source>
        <dbReference type="SAM" id="SignalP"/>
    </source>
</evidence>
<feature type="compositionally biased region" description="Polar residues" evidence="1">
    <location>
        <begin position="23"/>
        <end position="41"/>
    </location>
</feature>
<name>A0A562ZVQ1_9BURK</name>
<dbReference type="Gene3D" id="3.10.450.160">
    <property type="entry name" value="inner membrane protein cigr"/>
    <property type="match status" value="1"/>
</dbReference>